<comment type="caution">
    <text evidence="3">The sequence shown here is derived from an EMBL/GenBank/DDBJ whole genome shotgun (WGS) entry which is preliminary data.</text>
</comment>
<dbReference type="PANTHER" id="PTHR42736:SF1">
    <property type="entry name" value="PROTEIN-GLUTAMINE GAMMA-GLUTAMYLTRANSFERASE"/>
    <property type="match status" value="1"/>
</dbReference>
<keyword evidence="4" id="KW-1185">Reference proteome</keyword>
<evidence type="ECO:0000313" key="4">
    <source>
        <dbReference type="Proteomes" id="UP000614200"/>
    </source>
</evidence>
<protein>
    <submittedName>
        <fullName evidence="3">Transglutaminase domain-containing protein</fullName>
    </submittedName>
</protein>
<dbReference type="Pfam" id="PF01841">
    <property type="entry name" value="Transglut_core"/>
    <property type="match status" value="1"/>
</dbReference>
<feature type="transmembrane region" description="Helical" evidence="1">
    <location>
        <begin position="7"/>
        <end position="25"/>
    </location>
</feature>
<dbReference type="SMART" id="SM00460">
    <property type="entry name" value="TGc"/>
    <property type="match status" value="1"/>
</dbReference>
<dbReference type="RefSeq" id="WP_194703723.1">
    <property type="nucleotide sequence ID" value="NZ_JADKNH010000016.1"/>
</dbReference>
<evidence type="ECO:0000256" key="1">
    <source>
        <dbReference type="SAM" id="Phobius"/>
    </source>
</evidence>
<evidence type="ECO:0000313" key="3">
    <source>
        <dbReference type="EMBL" id="MBF4695485.1"/>
    </source>
</evidence>
<gene>
    <name evidence="3" type="ORF">ISU02_20520</name>
</gene>
<feature type="transmembrane region" description="Helical" evidence="1">
    <location>
        <begin position="58"/>
        <end position="76"/>
    </location>
</feature>
<proteinExistence type="predicted"/>
<keyword evidence="1" id="KW-0472">Membrane</keyword>
<evidence type="ECO:0000259" key="2">
    <source>
        <dbReference type="SMART" id="SM00460"/>
    </source>
</evidence>
<dbReference type="PANTHER" id="PTHR42736">
    <property type="entry name" value="PROTEIN-GLUTAMINE GAMMA-GLUTAMYLTRANSFERASE"/>
    <property type="match status" value="1"/>
</dbReference>
<sequence>MSRKYQWLAGFIIYGALLMLMNHFVNYALNSTQFICLAIVSYTLCIVFILYRKWLARICTVAFLCVLFIYALDAALEHLFVDEMTLRNDLIVSTEQEMDLENQPVDATLETEAPASGFTVYQNVHRIRQDLDYQKIINFVKWLTESRGNHKSVDDERYERILFVGMSFTLALILQLIMRYRYSKVLLLIPFFAFVWMWYQYVDLPRRIYAYYFIGVFIFYVLDRQNSLKKRSQDYGRDYYKSRALFQFSAGIGLLMILVTIVVTTVFPIKKFNQLTEPIIPHIWGGRSGYSSGHIKMYTLNDTAYQSSDNQLGGPIKSIDRDTPLFWVKMDQKQSKSLYLKGNVKDYYDGYQWFSHANTYKKAFEFYLSEPRNVDYLNSVLFEEVSGTIRFDHMDTITLFSPMGLYNTSLGEDVFVSIDNEAFYKAGAFVKFLETYHFNSANKDFLLSKEVDYLQLPDNIDRGIYQLARNLGAYGKTSDEKMLIMTRFLLQNYQYTLNPPKFDRDREFVSKFLLDTREGYCTYFATALTVMARINGMPARYVEGFRIDPNEENSQDYSMVTEGDAHAWCEVYLEDRGWVIFESTPPYADLQLSSEQSESVHLDQMLEKEETTIVSASNLDREAFKENLQEEQMNFGDTGDDSGLVQVENRQKQELDLSLVLMGSILTLISILLIAVVVSYVINMSKIRANGTRKNALRMTYYLAYLLRALHPNQGVLLDHLIVETQLEDEAQMKILTFIYNNRADADVVFVNEVSSLLSKAIEQQELKFKLKFGWLKLARIKIFNLRKIVL</sequence>
<dbReference type="Gene3D" id="3.10.620.30">
    <property type="match status" value="1"/>
</dbReference>
<keyword evidence="1" id="KW-0812">Transmembrane</keyword>
<accession>A0ABR9ZYE5</accession>
<feature type="transmembrane region" description="Helical" evidence="1">
    <location>
        <begin position="161"/>
        <end position="178"/>
    </location>
</feature>
<feature type="transmembrane region" description="Helical" evidence="1">
    <location>
        <begin position="208"/>
        <end position="223"/>
    </location>
</feature>
<dbReference type="InterPro" id="IPR002931">
    <property type="entry name" value="Transglutaminase-like"/>
</dbReference>
<name>A0ABR9ZYE5_9FIRM</name>
<dbReference type="Pfam" id="PF11992">
    <property type="entry name" value="TgpA_N"/>
    <property type="match status" value="1"/>
</dbReference>
<dbReference type="InterPro" id="IPR052901">
    <property type="entry name" value="Bact_TGase-like"/>
</dbReference>
<keyword evidence="1" id="KW-1133">Transmembrane helix</keyword>
<dbReference type="SUPFAM" id="SSF54001">
    <property type="entry name" value="Cysteine proteinases"/>
    <property type="match status" value="1"/>
</dbReference>
<feature type="transmembrane region" description="Helical" evidence="1">
    <location>
        <begin position="31"/>
        <end position="51"/>
    </location>
</feature>
<organism evidence="3 4">
    <name type="scientific">Fusibacter ferrireducens</name>
    <dbReference type="NCBI Taxonomy" id="2785058"/>
    <lineage>
        <taxon>Bacteria</taxon>
        <taxon>Bacillati</taxon>
        <taxon>Bacillota</taxon>
        <taxon>Clostridia</taxon>
        <taxon>Eubacteriales</taxon>
        <taxon>Eubacteriales Family XII. Incertae Sedis</taxon>
        <taxon>Fusibacter</taxon>
    </lineage>
</organism>
<feature type="transmembrane region" description="Helical" evidence="1">
    <location>
        <begin position="659"/>
        <end position="682"/>
    </location>
</feature>
<dbReference type="InterPro" id="IPR038765">
    <property type="entry name" value="Papain-like_cys_pep_sf"/>
</dbReference>
<feature type="domain" description="Transglutaminase-like" evidence="2">
    <location>
        <begin position="513"/>
        <end position="585"/>
    </location>
</feature>
<dbReference type="EMBL" id="JADKNH010000016">
    <property type="protein sequence ID" value="MBF4695485.1"/>
    <property type="molecule type" value="Genomic_DNA"/>
</dbReference>
<feature type="transmembrane region" description="Helical" evidence="1">
    <location>
        <begin position="244"/>
        <end position="267"/>
    </location>
</feature>
<feature type="transmembrane region" description="Helical" evidence="1">
    <location>
        <begin position="185"/>
        <end position="202"/>
    </location>
</feature>
<reference evidence="3 4" key="1">
    <citation type="submission" date="2020-11" db="EMBL/GenBank/DDBJ databases">
        <title>Fusibacter basophilias sp. nov.</title>
        <authorList>
            <person name="Qiu D."/>
        </authorList>
    </citation>
    <scope>NUCLEOTIDE SEQUENCE [LARGE SCALE GENOMIC DNA]</scope>
    <source>
        <strain evidence="3 4">Q10-2</strain>
    </source>
</reference>
<dbReference type="Proteomes" id="UP000614200">
    <property type="component" value="Unassembled WGS sequence"/>
</dbReference>
<dbReference type="InterPro" id="IPR021878">
    <property type="entry name" value="TgpA_N"/>
</dbReference>